<gene>
    <name evidence="2" type="ORF">CCR87_12185</name>
</gene>
<keyword evidence="1" id="KW-0472">Membrane</keyword>
<comment type="caution">
    <text evidence="2">The sequence shown here is derived from an EMBL/GenBank/DDBJ whole genome shotgun (WGS) entry which is preliminary data.</text>
</comment>
<sequence>MSDFDDFNAGRQNVVVAPGQTVDLNGRSFNFSQGGSFTDPSDLLAFINSPTPRLEGFLETFLSARLPAGDDVSNNSTTQMSLSLEYVFRQDPVNVIPLPAAGWMLLSGIAGLGGLGYFRRRTNA</sequence>
<evidence type="ECO:0000313" key="3">
    <source>
        <dbReference type="Proteomes" id="UP000706333"/>
    </source>
</evidence>
<reference evidence="2" key="1">
    <citation type="submission" date="2017-05" db="EMBL/GenBank/DDBJ databases">
        <authorList>
            <person name="Imhoff J.F."/>
            <person name="Rahn T."/>
            <person name="Kuenzel S."/>
            <person name="Neulinger S.C."/>
        </authorList>
    </citation>
    <scope>NUCLEOTIDE SEQUENCE</scope>
    <source>
        <strain evidence="2">LMG 28126</strain>
    </source>
</reference>
<evidence type="ECO:0000256" key="1">
    <source>
        <dbReference type="SAM" id="Phobius"/>
    </source>
</evidence>
<protein>
    <recommendedName>
        <fullName evidence="4">VPLPA-CTERM protein sorting domain-containing protein</fullName>
    </recommendedName>
</protein>
<keyword evidence="1" id="KW-0812">Transmembrane</keyword>
<dbReference type="EMBL" id="NHSD01000287">
    <property type="protein sequence ID" value="MBK5928076.1"/>
    <property type="molecule type" value="Genomic_DNA"/>
</dbReference>
<dbReference type="AlphaFoldDB" id="A0A934TMA0"/>
<proteinExistence type="predicted"/>
<organism evidence="2 3">
    <name type="scientific">Rhodobaculum claviforme</name>
    <dbReference type="NCBI Taxonomy" id="1549854"/>
    <lineage>
        <taxon>Bacteria</taxon>
        <taxon>Pseudomonadati</taxon>
        <taxon>Pseudomonadota</taxon>
        <taxon>Alphaproteobacteria</taxon>
        <taxon>Rhodobacterales</taxon>
        <taxon>Paracoccaceae</taxon>
        <taxon>Rhodobaculum</taxon>
    </lineage>
</organism>
<feature type="transmembrane region" description="Helical" evidence="1">
    <location>
        <begin position="100"/>
        <end position="118"/>
    </location>
</feature>
<keyword evidence="3" id="KW-1185">Reference proteome</keyword>
<keyword evidence="1" id="KW-1133">Transmembrane helix</keyword>
<accession>A0A934TMA0</accession>
<dbReference type="Proteomes" id="UP000706333">
    <property type="component" value="Unassembled WGS sequence"/>
</dbReference>
<evidence type="ECO:0000313" key="2">
    <source>
        <dbReference type="EMBL" id="MBK5928076.1"/>
    </source>
</evidence>
<evidence type="ECO:0008006" key="4">
    <source>
        <dbReference type="Google" id="ProtNLM"/>
    </source>
</evidence>
<reference evidence="2" key="2">
    <citation type="journal article" date="2020" name="Microorganisms">
        <title>Osmotic Adaptation and Compatible Solute Biosynthesis of Phototrophic Bacteria as Revealed from Genome Analyses.</title>
        <authorList>
            <person name="Imhoff J.F."/>
            <person name="Rahn T."/>
            <person name="Kunzel S."/>
            <person name="Keller A."/>
            <person name="Neulinger S.C."/>
        </authorList>
    </citation>
    <scope>NUCLEOTIDE SEQUENCE</scope>
    <source>
        <strain evidence="2">LMG 28126</strain>
    </source>
</reference>
<name>A0A934TMA0_9RHOB</name>